<dbReference type="InterPro" id="IPR005821">
    <property type="entry name" value="Ion_trans_dom"/>
</dbReference>
<protein>
    <submittedName>
        <fullName evidence="7">Voltage-gated potassium channel</fullName>
    </submittedName>
</protein>
<dbReference type="SUPFAM" id="SSF81324">
    <property type="entry name" value="Voltage-gated potassium channels"/>
    <property type="match status" value="1"/>
</dbReference>
<comment type="caution">
    <text evidence="7">The sequence shown here is derived from an EMBL/GenBank/DDBJ whole genome shotgun (WGS) entry which is preliminary data.</text>
</comment>
<keyword evidence="8" id="KW-1185">Reference proteome</keyword>
<keyword evidence="2 5" id="KW-0812">Transmembrane</keyword>
<evidence type="ECO:0000256" key="1">
    <source>
        <dbReference type="ARBA" id="ARBA00004141"/>
    </source>
</evidence>
<keyword evidence="4 5" id="KW-0472">Membrane</keyword>
<organism evidence="7 8">
    <name type="scientific">Aureococcus anophagefferens</name>
    <name type="common">Harmful bloom alga</name>
    <dbReference type="NCBI Taxonomy" id="44056"/>
    <lineage>
        <taxon>Eukaryota</taxon>
        <taxon>Sar</taxon>
        <taxon>Stramenopiles</taxon>
        <taxon>Ochrophyta</taxon>
        <taxon>Pelagophyceae</taxon>
        <taxon>Pelagomonadales</taxon>
        <taxon>Pelagomonadaceae</taxon>
        <taxon>Aureococcus</taxon>
    </lineage>
</organism>
<dbReference type="InterPro" id="IPR018490">
    <property type="entry name" value="cNMP-bd_dom_sf"/>
</dbReference>
<reference evidence="7 8" key="1">
    <citation type="submission" date="2024-03" db="EMBL/GenBank/DDBJ databases">
        <title>Aureococcus anophagefferens CCMP1851 and Kratosvirus quantuckense: Draft genome of a second virus-susceptible host strain in the model system.</title>
        <authorList>
            <person name="Chase E."/>
            <person name="Truchon A.R."/>
            <person name="Schepens W."/>
            <person name="Wilhelm S.W."/>
        </authorList>
    </citation>
    <scope>NUCLEOTIDE SEQUENCE [LARGE SCALE GENOMIC DNA]</scope>
    <source>
        <strain evidence="7 8">CCMP1851</strain>
    </source>
</reference>
<dbReference type="GO" id="GO:0034220">
    <property type="term" value="P:monoatomic ion transmembrane transport"/>
    <property type="evidence" value="ECO:0007669"/>
    <property type="project" value="UniProtKB-KW"/>
</dbReference>
<feature type="transmembrane region" description="Helical" evidence="5">
    <location>
        <begin position="213"/>
        <end position="240"/>
    </location>
</feature>
<keyword evidence="7" id="KW-0813">Transport</keyword>
<feature type="transmembrane region" description="Helical" evidence="5">
    <location>
        <begin position="281"/>
        <end position="301"/>
    </location>
</feature>
<sequence>MVQFVTPTEKPSDLTAKNLEIMNVEKGDRPDLGPKSPTAASDVSAAQEAAKQMKHTEAGSWTIAPDKNKHVQNWDVVLCFALVYTAVVTPAEVGFVTDEDKVNDYMALFGVNMFVNAIFLCDVALQFFLHYQLPKEKGLTWVRNHKRIVAHYLKGYFCLDFFSSIPFGALGMMFPAMGDLAAARLLRLLRLAKLLRIMRSSRLINRYRADMSVSYGIIQLWGFVILAVIACHWMACLWGYTANASSSGFGNSWMTAFVRGDGLDDDNPLPKWNIKNPKHQYVISLYFAIMTLTTVGYGDVLAQNISEYALMIVMMFLGGFMWAYIIGAVCAITSTLDIKKIEHQQLYDQINNMLVDLAITRPVAASVRSFLFQTEEMERRIGYSDLIEFLSPELQGVLCEEISAKRLTAIKYFQHRSSNFRLALFKRMTRRLFCPQELIYEDRLLIIANQGVIGSDGRIYTSGMALNLDFFLVGELRLVLMMRALNYVEVERLAKEDLFEILRDFPEERMPVMWARVFSALIRKVKQMKVQHKRPSRLARGPSTTSLLFNTGDLVECYQAVSSDPHKLKDVSDAMKDTQPLCEIAVGEDAAAFQYASPRLRADAHFVDYAVLHAGPDAWKTAVLPHVEEPLKTLLTRISASAKVFYENDPGAAGSLCAC</sequence>
<feature type="domain" description="Ion transport" evidence="6">
    <location>
        <begin position="73"/>
        <end position="329"/>
    </location>
</feature>
<dbReference type="EMBL" id="JBBJCI010000229">
    <property type="protein sequence ID" value="KAK7238672.1"/>
    <property type="molecule type" value="Genomic_DNA"/>
</dbReference>
<name>A0ABR1FUB1_AURAN</name>
<evidence type="ECO:0000256" key="3">
    <source>
        <dbReference type="ARBA" id="ARBA00022989"/>
    </source>
</evidence>
<feature type="transmembrane region" description="Helical" evidence="5">
    <location>
        <begin position="308"/>
        <end position="329"/>
    </location>
</feature>
<dbReference type="PANTHER" id="PTHR10217">
    <property type="entry name" value="VOLTAGE AND LIGAND GATED POTASSIUM CHANNEL"/>
    <property type="match status" value="1"/>
</dbReference>
<dbReference type="Pfam" id="PF00520">
    <property type="entry name" value="Ion_trans"/>
    <property type="match status" value="1"/>
</dbReference>
<keyword evidence="7" id="KW-0407">Ion channel</keyword>
<gene>
    <name evidence="7" type="ORF">SO694_00020473</name>
</gene>
<dbReference type="InterPro" id="IPR050818">
    <property type="entry name" value="KCNH_animal-type"/>
</dbReference>
<evidence type="ECO:0000259" key="6">
    <source>
        <dbReference type="Pfam" id="PF00520"/>
    </source>
</evidence>
<dbReference type="Gene3D" id="1.10.287.70">
    <property type="match status" value="1"/>
</dbReference>
<dbReference type="PRINTS" id="PR01463">
    <property type="entry name" value="EAGCHANLFMLY"/>
</dbReference>
<feature type="transmembrane region" description="Helical" evidence="5">
    <location>
        <begin position="76"/>
        <end position="95"/>
    </location>
</feature>
<proteinExistence type="predicted"/>
<dbReference type="SUPFAM" id="SSF51206">
    <property type="entry name" value="cAMP-binding domain-like"/>
    <property type="match status" value="1"/>
</dbReference>
<accession>A0ABR1FUB1</accession>
<evidence type="ECO:0000256" key="5">
    <source>
        <dbReference type="SAM" id="Phobius"/>
    </source>
</evidence>
<comment type="subcellular location">
    <subcellularLocation>
        <location evidence="1">Membrane</location>
        <topology evidence="1">Multi-pass membrane protein</topology>
    </subcellularLocation>
</comment>
<feature type="transmembrane region" description="Helical" evidence="5">
    <location>
        <begin position="149"/>
        <end position="167"/>
    </location>
</feature>
<keyword evidence="7" id="KW-0406">Ion transport</keyword>
<evidence type="ECO:0000313" key="8">
    <source>
        <dbReference type="Proteomes" id="UP001363151"/>
    </source>
</evidence>
<dbReference type="InterPro" id="IPR003938">
    <property type="entry name" value="K_chnl_volt-dep_EAG/ELK/ERG"/>
</dbReference>
<feature type="transmembrane region" description="Helical" evidence="5">
    <location>
        <begin position="107"/>
        <end position="129"/>
    </location>
</feature>
<evidence type="ECO:0000256" key="2">
    <source>
        <dbReference type="ARBA" id="ARBA00022692"/>
    </source>
</evidence>
<keyword evidence="3 5" id="KW-1133">Transmembrane helix</keyword>
<dbReference type="PANTHER" id="PTHR10217:SF435">
    <property type="entry name" value="POTASSIUM VOLTAGE-GATED CHANNEL PROTEIN EAG"/>
    <property type="match status" value="1"/>
</dbReference>
<evidence type="ECO:0000313" key="7">
    <source>
        <dbReference type="EMBL" id="KAK7238672.1"/>
    </source>
</evidence>
<dbReference type="Proteomes" id="UP001363151">
    <property type="component" value="Unassembled WGS sequence"/>
</dbReference>
<evidence type="ECO:0000256" key="4">
    <source>
        <dbReference type="ARBA" id="ARBA00023136"/>
    </source>
</evidence>